<dbReference type="GeneTree" id="ENSGT00940000160185"/>
<reference evidence="3" key="1">
    <citation type="submission" date="2014-08" db="EMBL/GenBank/DDBJ databases">
        <authorList>
            <person name="Senf B."/>
            <person name="Petzold A."/>
            <person name="Downie B.R."/>
            <person name="Koch P."/>
            <person name="Platzer M."/>
        </authorList>
    </citation>
    <scope>NUCLEOTIDE SEQUENCE [LARGE SCALE GENOMIC DNA]</scope>
    <source>
        <strain evidence="3">GRZ</strain>
    </source>
</reference>
<dbReference type="AlphaFoldDB" id="A0A8C6LLW9"/>
<name>A0A8C6LLW9_NOTFU</name>
<dbReference type="GO" id="GO:0045505">
    <property type="term" value="F:dynein intermediate chain binding"/>
    <property type="evidence" value="ECO:0007669"/>
    <property type="project" value="TreeGrafter"/>
</dbReference>
<dbReference type="Pfam" id="PF03645">
    <property type="entry name" value="Tctex-1"/>
    <property type="match status" value="1"/>
</dbReference>
<reference evidence="3" key="3">
    <citation type="submission" date="2025-09" db="UniProtKB">
        <authorList>
            <consortium name="Ensembl"/>
        </authorList>
    </citation>
    <scope>IDENTIFICATION</scope>
</reference>
<dbReference type="InterPro" id="IPR005334">
    <property type="entry name" value="Tctex-1-like"/>
</dbReference>
<dbReference type="GO" id="GO:0007018">
    <property type="term" value="P:microtubule-based movement"/>
    <property type="evidence" value="ECO:0007669"/>
    <property type="project" value="TreeGrafter"/>
</dbReference>
<organism evidence="3 4">
    <name type="scientific">Nothobranchius furzeri</name>
    <name type="common">Turquoise killifish</name>
    <dbReference type="NCBI Taxonomy" id="105023"/>
    <lineage>
        <taxon>Eukaryota</taxon>
        <taxon>Metazoa</taxon>
        <taxon>Chordata</taxon>
        <taxon>Craniata</taxon>
        <taxon>Vertebrata</taxon>
        <taxon>Euteleostomi</taxon>
        <taxon>Actinopterygii</taxon>
        <taxon>Neopterygii</taxon>
        <taxon>Teleostei</taxon>
        <taxon>Neoteleostei</taxon>
        <taxon>Acanthomorphata</taxon>
        <taxon>Ovalentaria</taxon>
        <taxon>Atherinomorphae</taxon>
        <taxon>Cyprinodontiformes</taxon>
        <taxon>Nothobranchiidae</taxon>
        <taxon>Nothobranchius</taxon>
    </lineage>
</organism>
<dbReference type="PANTHER" id="PTHR21255">
    <property type="entry name" value="T-COMPLEX-ASSOCIATED-TESTIS-EXPRESSED 1/ DYNEIN LIGHT CHAIN"/>
    <property type="match status" value="1"/>
</dbReference>
<feature type="region of interest" description="Disordered" evidence="2">
    <location>
        <begin position="1"/>
        <end position="23"/>
    </location>
</feature>
<evidence type="ECO:0008006" key="5">
    <source>
        <dbReference type="Google" id="ProtNLM"/>
    </source>
</evidence>
<dbReference type="Gene3D" id="3.30.1140.40">
    <property type="entry name" value="Tctex-1"/>
    <property type="match status" value="1"/>
</dbReference>
<protein>
    <recommendedName>
        <fullName evidence="5">Tctex1 domain containing 1</fullName>
    </recommendedName>
</protein>
<dbReference type="PANTHER" id="PTHR21255:SF65">
    <property type="entry name" value="TCTEX1 DOMAIN-CONTAINING PROTEIN 2"/>
    <property type="match status" value="1"/>
</dbReference>
<dbReference type="Proteomes" id="UP000694548">
    <property type="component" value="Chromosome sgr09"/>
</dbReference>
<proteinExistence type="inferred from homology"/>
<evidence type="ECO:0000313" key="4">
    <source>
        <dbReference type="Proteomes" id="UP000694548"/>
    </source>
</evidence>
<keyword evidence="4" id="KW-1185">Reference proteome</keyword>
<evidence type="ECO:0000313" key="3">
    <source>
        <dbReference type="Ensembl" id="ENSNFUP00015020677.1"/>
    </source>
</evidence>
<sequence length="111" mass="12617">MHRENMQTPCRKIPGRESNPGPSCCKGTALTTAPLRSWILMSKLIFSQRVKELRIPRFKIVVLVYISQPKDQGMQISSRCLWDATTDTFTSHSFRNSSLLAVGSIYAVYHE</sequence>
<accession>A0A8C6LLW9</accession>
<dbReference type="Ensembl" id="ENSNFUT00015021649.1">
    <property type="protein sequence ID" value="ENSNFUP00015020677.1"/>
    <property type="gene ID" value="ENSNFUG00015010021.1"/>
</dbReference>
<reference evidence="3" key="2">
    <citation type="submission" date="2025-08" db="UniProtKB">
        <authorList>
            <consortium name="Ensembl"/>
        </authorList>
    </citation>
    <scope>IDENTIFICATION</scope>
</reference>
<dbReference type="GO" id="GO:0005737">
    <property type="term" value="C:cytoplasm"/>
    <property type="evidence" value="ECO:0007669"/>
    <property type="project" value="TreeGrafter"/>
</dbReference>
<dbReference type="GO" id="GO:0005868">
    <property type="term" value="C:cytoplasmic dynein complex"/>
    <property type="evidence" value="ECO:0007669"/>
    <property type="project" value="TreeGrafter"/>
</dbReference>
<comment type="similarity">
    <text evidence="1">Belongs to the dynein light chain Tctex-type family.</text>
</comment>
<evidence type="ECO:0000256" key="2">
    <source>
        <dbReference type="SAM" id="MobiDB-lite"/>
    </source>
</evidence>
<dbReference type="InterPro" id="IPR038586">
    <property type="entry name" value="Tctex-1-like_sf"/>
</dbReference>
<evidence type="ECO:0000256" key="1">
    <source>
        <dbReference type="ARBA" id="ARBA00005361"/>
    </source>
</evidence>